<protein>
    <recommendedName>
        <fullName evidence="3">Portal protein</fullName>
    </recommendedName>
</protein>
<sequence length="547" mass="62182">MDRSKIEALKNYYNDTLYNRTRVEQKIDDDYYEDQFDVSDIVLEPVTVMRTGKSRRLIDGPADHIITDNPQAFRRNLKDNKTEDEANSKIAELLNTSWLQVFKKQNPNVYKQFVKFLLLRGEAWIQMSHNPDFERGKSEDGLPIILRVPDPIVVFASPNESANGVPEHVILWYELTPFIINRSFPDFQPKLGDRDQKDTVSWMEFWSPEERYFEADGQTLLNDKNPYGFVPFVHKLSGLGTEDAQGRMERLIVGRLKFSRDTLRRETAIISSLDYTIHTFANRGFTVQGDDMHPVPPDFWEKFVVGVAMGNELPPGVTVTRSVDALPEQQLFQYLQTINRQLELEDPLTLEGVPVGSSARQQDMTTTSALRRYASIVENTEHAFSTAMGMGLKIADTVPKQLPTELKGINFKGNYEVKILLKAEDPTENDRKVTLGSRLYQNGEIDLETNHVKFQGFTKEQSRDIRKRRIVDNLLASPEALQIMGQSLLKETGLGGELGAGGIQFQPQPQSPSEQKRAQGEIKTSIGREMIDMSLANKGSRNPPVRV</sequence>
<dbReference type="EMBL" id="MT144001">
    <property type="protein sequence ID" value="QJA46021.1"/>
    <property type="molecule type" value="Genomic_DNA"/>
</dbReference>
<feature type="region of interest" description="Disordered" evidence="1">
    <location>
        <begin position="499"/>
        <end position="547"/>
    </location>
</feature>
<proteinExistence type="predicted"/>
<gene>
    <name evidence="2" type="ORF">TM448A00302_0029</name>
</gene>
<reference evidence="2" key="1">
    <citation type="submission" date="2020-03" db="EMBL/GenBank/DDBJ databases">
        <title>The deep terrestrial virosphere.</title>
        <authorList>
            <person name="Holmfeldt K."/>
            <person name="Nilsson E."/>
            <person name="Simone D."/>
            <person name="Lopez-Fernandez M."/>
            <person name="Wu X."/>
            <person name="de Brujin I."/>
            <person name="Lundin D."/>
            <person name="Andersson A."/>
            <person name="Bertilsson S."/>
            <person name="Dopson M."/>
        </authorList>
    </citation>
    <scope>NUCLEOTIDE SEQUENCE</scope>
    <source>
        <strain evidence="2">TM448A00302</strain>
    </source>
</reference>
<evidence type="ECO:0000256" key="1">
    <source>
        <dbReference type="SAM" id="MobiDB-lite"/>
    </source>
</evidence>
<accession>A0A6H1ZF21</accession>
<evidence type="ECO:0008006" key="3">
    <source>
        <dbReference type="Google" id="ProtNLM"/>
    </source>
</evidence>
<organism evidence="2">
    <name type="scientific">viral metagenome</name>
    <dbReference type="NCBI Taxonomy" id="1070528"/>
    <lineage>
        <taxon>unclassified sequences</taxon>
        <taxon>metagenomes</taxon>
        <taxon>organismal metagenomes</taxon>
    </lineage>
</organism>
<name>A0A6H1ZF21_9ZZZZ</name>
<dbReference type="AlphaFoldDB" id="A0A6H1ZF21"/>
<evidence type="ECO:0000313" key="2">
    <source>
        <dbReference type="EMBL" id="QJA46021.1"/>
    </source>
</evidence>